<dbReference type="Gene3D" id="3.40.850.10">
    <property type="entry name" value="Kinesin motor domain"/>
    <property type="match status" value="1"/>
</dbReference>
<feature type="coiled-coil region" evidence="7">
    <location>
        <begin position="336"/>
        <end position="367"/>
    </location>
</feature>
<evidence type="ECO:0000313" key="10">
    <source>
        <dbReference type="EMBL" id="CAG9318670.1"/>
    </source>
</evidence>
<feature type="region of interest" description="Disordered" evidence="8">
    <location>
        <begin position="1015"/>
        <end position="1046"/>
    </location>
</feature>
<dbReference type="PROSITE" id="PS00411">
    <property type="entry name" value="KINESIN_MOTOR_1"/>
    <property type="match status" value="1"/>
</dbReference>
<dbReference type="InterPro" id="IPR027417">
    <property type="entry name" value="P-loop_NTPase"/>
</dbReference>
<comment type="similarity">
    <text evidence="6">Belongs to the TRAFAC class myosin-kinesin ATPase superfamily. Kinesin family.</text>
</comment>
<keyword evidence="4 7" id="KW-0175">Coiled coil</keyword>
<dbReference type="PANTHER" id="PTHR47968:SF36">
    <property type="entry name" value="KINESIN HEAVY CHAIN ISOFORM X1"/>
    <property type="match status" value="1"/>
</dbReference>
<keyword evidence="2 6" id="KW-0547">Nucleotide-binding</keyword>
<feature type="compositionally biased region" description="Low complexity" evidence="8">
    <location>
        <begin position="1023"/>
        <end position="1037"/>
    </location>
</feature>
<dbReference type="GO" id="GO:0005524">
    <property type="term" value="F:ATP binding"/>
    <property type="evidence" value="ECO:0007669"/>
    <property type="project" value="UniProtKB-UniRule"/>
</dbReference>
<dbReference type="InterPro" id="IPR001752">
    <property type="entry name" value="Kinesin_motor_dom"/>
</dbReference>
<evidence type="ECO:0000256" key="4">
    <source>
        <dbReference type="ARBA" id="ARBA00023054"/>
    </source>
</evidence>
<gene>
    <name evidence="10" type="ORF">BSTOLATCC_MIC22040</name>
</gene>
<dbReference type="InterPro" id="IPR019821">
    <property type="entry name" value="Kinesin_motor_CS"/>
</dbReference>
<comment type="caution">
    <text evidence="10">The sequence shown here is derived from an EMBL/GenBank/DDBJ whole genome shotgun (WGS) entry which is preliminary data.</text>
</comment>
<dbReference type="GO" id="GO:0005874">
    <property type="term" value="C:microtubule"/>
    <property type="evidence" value="ECO:0007669"/>
    <property type="project" value="UniProtKB-KW"/>
</dbReference>
<dbReference type="SMART" id="SM00129">
    <property type="entry name" value="KISc"/>
    <property type="match status" value="1"/>
</dbReference>
<keyword evidence="3 6" id="KW-0067">ATP-binding</keyword>
<organism evidence="10 11">
    <name type="scientific">Blepharisma stoltei</name>
    <dbReference type="NCBI Taxonomy" id="1481888"/>
    <lineage>
        <taxon>Eukaryota</taxon>
        <taxon>Sar</taxon>
        <taxon>Alveolata</taxon>
        <taxon>Ciliophora</taxon>
        <taxon>Postciliodesmatophora</taxon>
        <taxon>Heterotrichea</taxon>
        <taxon>Heterotrichida</taxon>
        <taxon>Blepharismidae</taxon>
        <taxon>Blepharisma</taxon>
    </lineage>
</organism>
<feature type="coiled-coil region" evidence="7">
    <location>
        <begin position="685"/>
        <end position="916"/>
    </location>
</feature>
<keyword evidence="5 6" id="KW-0505">Motor protein</keyword>
<evidence type="ECO:0000256" key="8">
    <source>
        <dbReference type="SAM" id="MobiDB-lite"/>
    </source>
</evidence>
<evidence type="ECO:0000256" key="7">
    <source>
        <dbReference type="SAM" id="Coils"/>
    </source>
</evidence>
<dbReference type="Proteomes" id="UP001162131">
    <property type="component" value="Unassembled WGS sequence"/>
</dbReference>
<protein>
    <recommendedName>
        <fullName evidence="9">Kinesin motor domain-containing protein</fullName>
    </recommendedName>
</protein>
<reference evidence="10" key="1">
    <citation type="submission" date="2021-09" db="EMBL/GenBank/DDBJ databases">
        <authorList>
            <consortium name="AG Swart"/>
            <person name="Singh M."/>
            <person name="Singh A."/>
            <person name="Seah K."/>
            <person name="Emmerich C."/>
        </authorList>
    </citation>
    <scope>NUCLEOTIDE SEQUENCE</scope>
    <source>
        <strain evidence="10">ATCC30299</strain>
    </source>
</reference>
<dbReference type="InterPro" id="IPR036961">
    <property type="entry name" value="Kinesin_motor_dom_sf"/>
</dbReference>
<sequence>MESVNVVFRFRANEKGDSGDFVNWTITPTTLKNDKKDHIYAFDAILGPDKTQEDLYESSSRKIVDSFMDGYNSTIFAYGQSGSGKTFSMLGPEEVTEVLVNQSEIPESIQELFGIIPRSTFHIFDLVEQGIKKSTQFTIKVSYIEIYNEAINDILTTPPNTNLKIREFVGQGMSVIGLFERCITTPEEVFDAISIATANRITCATGQNARSSRSHTVFIITVDQVLADGSSKSSRLNLVDLAGSEKLSKTGATGQALKEAQKINLSLTTLGRCIKALTSKNETHIPYRESKLTQILKESLGGNAKTALVCTGSMRKVHFEETVGTLKFAERAKMVKNSAKSNVKRSAEELEALVEQLKLEIERLKKMLIDKDSGAEVLLQGDMSVEYQELKIKYETLSVASQKQIELLQHQVEMAEEKETHGGDMVSLREEVDSYKDRVDEANEQVNKLTSQNEQQRNYYEEIIENLKKESNENQGKIIQLSEENNSMTRKITNLKSDLSTQEERAIEATQERDRLLAQESLIKDKLSNAENNLQAEIEKRSQAENENEKLKNQIKILIEEKAVLEGKYRETEKNNEDLHKRLFEIEDKEDDYINQIEKLQKENENLRKQLNEAKNQINKLQVSLKEAIDNSNREKEAIRSENFSLQAEVKQSVAEIQSLRSLLNQNVSDKALIQERENYIQEMNSHFQESLNRAKEEKQALGAQLKTFMAQLDSARKNEEIKAEEKEKLAAQLKTVNEKYNKIVKELVEEKQSKTKINARLKELEISQEENKAVLDQSEKAKAEFTENFEKISQENSQLKQSVTVLNETLAKIKEEQLVQYQQLLEEKTKIKQECLNIEKQLREEAEEFENKLNIALSDKKRISSLFEEKNNELVAAKSKQLVLENELNRAKVQIETLESDIKQKDREVQIERRTSIIRQGERRGSIMMGGFQRRQSILNTKITPSTVMKTTPVGPAGFGGVVLRKTDNKFLKDAIQEAKFAAQNAPKSQFQVYYGFDEIRALLYSSVDEEILEEKRERSSSSDSNSSSNSSFSSNSEKEESEEN</sequence>
<dbReference type="GO" id="GO:0003777">
    <property type="term" value="F:microtubule motor activity"/>
    <property type="evidence" value="ECO:0007669"/>
    <property type="project" value="InterPro"/>
</dbReference>
<dbReference type="InterPro" id="IPR027640">
    <property type="entry name" value="Kinesin-like_fam"/>
</dbReference>
<accession>A0AAU9IZY7</accession>
<dbReference type="PANTHER" id="PTHR47968">
    <property type="entry name" value="CENTROMERE PROTEIN E"/>
    <property type="match status" value="1"/>
</dbReference>
<evidence type="ECO:0000256" key="6">
    <source>
        <dbReference type="PROSITE-ProRule" id="PRU00283"/>
    </source>
</evidence>
<keyword evidence="11" id="KW-1185">Reference proteome</keyword>
<feature type="coiled-coil region" evidence="7">
    <location>
        <begin position="398"/>
        <end position="649"/>
    </location>
</feature>
<evidence type="ECO:0000256" key="1">
    <source>
        <dbReference type="ARBA" id="ARBA00022701"/>
    </source>
</evidence>
<name>A0AAU9IZY7_9CILI</name>
<dbReference type="EMBL" id="CAJZBQ010000021">
    <property type="protein sequence ID" value="CAG9318670.1"/>
    <property type="molecule type" value="Genomic_DNA"/>
</dbReference>
<dbReference type="PRINTS" id="PR00380">
    <property type="entry name" value="KINESINHEAVY"/>
</dbReference>
<dbReference type="AlphaFoldDB" id="A0AAU9IZY7"/>
<evidence type="ECO:0000256" key="2">
    <source>
        <dbReference type="ARBA" id="ARBA00022741"/>
    </source>
</evidence>
<dbReference type="Pfam" id="PF00225">
    <property type="entry name" value="Kinesin"/>
    <property type="match status" value="1"/>
</dbReference>
<keyword evidence="1" id="KW-0493">Microtubule</keyword>
<evidence type="ECO:0000256" key="3">
    <source>
        <dbReference type="ARBA" id="ARBA00022840"/>
    </source>
</evidence>
<dbReference type="PROSITE" id="PS50067">
    <property type="entry name" value="KINESIN_MOTOR_2"/>
    <property type="match status" value="1"/>
</dbReference>
<feature type="binding site" evidence="6">
    <location>
        <begin position="79"/>
        <end position="86"/>
    </location>
    <ligand>
        <name>ATP</name>
        <dbReference type="ChEBI" id="CHEBI:30616"/>
    </ligand>
</feature>
<dbReference type="GO" id="GO:0008017">
    <property type="term" value="F:microtubule binding"/>
    <property type="evidence" value="ECO:0007669"/>
    <property type="project" value="InterPro"/>
</dbReference>
<proteinExistence type="inferred from homology"/>
<dbReference type="GO" id="GO:0007018">
    <property type="term" value="P:microtubule-based movement"/>
    <property type="evidence" value="ECO:0007669"/>
    <property type="project" value="InterPro"/>
</dbReference>
<dbReference type="CDD" id="cd00106">
    <property type="entry name" value="KISc"/>
    <property type="match status" value="1"/>
</dbReference>
<dbReference type="SUPFAM" id="SSF52540">
    <property type="entry name" value="P-loop containing nucleoside triphosphate hydrolases"/>
    <property type="match status" value="1"/>
</dbReference>
<evidence type="ECO:0000256" key="5">
    <source>
        <dbReference type="ARBA" id="ARBA00023175"/>
    </source>
</evidence>
<evidence type="ECO:0000313" key="11">
    <source>
        <dbReference type="Proteomes" id="UP001162131"/>
    </source>
</evidence>
<feature type="domain" description="Kinesin motor" evidence="9">
    <location>
        <begin position="3"/>
        <end position="335"/>
    </location>
</feature>
<evidence type="ECO:0000259" key="9">
    <source>
        <dbReference type="PROSITE" id="PS50067"/>
    </source>
</evidence>